<accession>A0A0B5QLX1</accession>
<proteinExistence type="predicted"/>
<sequence>MRRMCNECYLRSSVEKWRQRLDSMIIKKKGNFLDDEIIALNQYVGDLIAECIDCNAFKFYKAGRRNTVVGNKQRDVYYYGDYNLFINLYNYIEEGIRNSEKVHISIQKNLYKKLKNLLIINGISIEKVQFICIEDMKKIIRNKSNSISFSEEIKMSKNKGYDKNRWIIQSSLQKYFLQQEDYWNRYNEKFNSSILCVHDASLYIHKNVHLELGHELLNKYQYHSKKDNYQVGI</sequence>
<dbReference type="OrthoDB" id="1925880at2"/>
<name>A0A0B5QLX1_CLOBE</name>
<evidence type="ECO:0000313" key="1">
    <source>
        <dbReference type="EMBL" id="AJG99027.2"/>
    </source>
</evidence>
<reference evidence="2" key="3">
    <citation type="submission" date="2020-05" db="EMBL/GenBank/DDBJ databases">
        <title>Genomic insights into acetone-butanol-ethanol (ABE) fermentation by sequencing solventogenic clostridia strains.</title>
        <authorList>
            <person name="Brown S."/>
        </authorList>
    </citation>
    <scope>NUCLEOTIDE SEQUENCE</scope>
    <source>
        <strain evidence="2">DJ126</strain>
    </source>
</reference>
<dbReference type="AlphaFoldDB" id="A0A0B5QLX1"/>
<reference evidence="3" key="1">
    <citation type="submission" date="2014-12" db="EMBL/GenBank/DDBJ databases">
        <title>Genome sequence of Clostridium beijerinckii strain 59B.</title>
        <authorList>
            <person name="Little G.T."/>
            <person name="Minton N.P."/>
        </authorList>
    </citation>
    <scope>NUCLEOTIDE SEQUENCE [LARGE SCALE GENOMIC DNA]</scope>
    <source>
        <strain evidence="3">59B</strain>
    </source>
</reference>
<protein>
    <submittedName>
        <fullName evidence="1">Uncharacterized protein</fullName>
    </submittedName>
</protein>
<reference evidence="1" key="2">
    <citation type="submission" date="2016-02" db="EMBL/GenBank/DDBJ databases">
        <title>Genome sequence of Clostridium beijerinckii strain 59B.</title>
        <authorList>
            <person name="Little G.T."/>
            <person name="Minton N.P."/>
        </authorList>
    </citation>
    <scope>NUCLEOTIDE SEQUENCE</scope>
    <source>
        <strain evidence="1">NCIMB 14988</strain>
    </source>
</reference>
<evidence type="ECO:0000313" key="2">
    <source>
        <dbReference type="EMBL" id="NRV12143.1"/>
    </source>
</evidence>
<dbReference type="RefSeq" id="WP_041896315.1">
    <property type="nucleotide sequence ID" value="NZ_CP010086.2"/>
</dbReference>
<dbReference type="Proteomes" id="UP000031866">
    <property type="component" value="Chromosome"/>
</dbReference>
<dbReference type="Proteomes" id="UP000821656">
    <property type="component" value="Unassembled WGS sequence"/>
</dbReference>
<evidence type="ECO:0000313" key="3">
    <source>
        <dbReference type="Proteomes" id="UP000031866"/>
    </source>
</evidence>
<gene>
    <name evidence="2" type="ORF">DFH45_005106</name>
    <name evidence="1" type="ORF">LF65_02444</name>
</gene>
<dbReference type="EMBL" id="CP010086">
    <property type="protein sequence ID" value="AJG99027.2"/>
    <property type="molecule type" value="Genomic_DNA"/>
</dbReference>
<dbReference type="EMBL" id="JABSXK010000001">
    <property type="protein sequence ID" value="NRV12143.1"/>
    <property type="molecule type" value="Genomic_DNA"/>
</dbReference>
<dbReference type="KEGG" id="cbei:LF65_02444"/>
<organism evidence="1 3">
    <name type="scientific">Clostridium beijerinckii</name>
    <name type="common">Clostridium MP</name>
    <dbReference type="NCBI Taxonomy" id="1520"/>
    <lineage>
        <taxon>Bacteria</taxon>
        <taxon>Bacillati</taxon>
        <taxon>Bacillota</taxon>
        <taxon>Clostridia</taxon>
        <taxon>Eubacteriales</taxon>
        <taxon>Clostridiaceae</taxon>
        <taxon>Clostridium</taxon>
    </lineage>
</organism>